<gene>
    <name evidence="3" type="ORF">FMA36_08960</name>
</gene>
<dbReference type="SUPFAM" id="SSF53850">
    <property type="entry name" value="Periplasmic binding protein-like II"/>
    <property type="match status" value="1"/>
</dbReference>
<dbReference type="PANTHER" id="PTHR35936:SF17">
    <property type="entry name" value="ARGININE-BINDING EXTRACELLULAR PROTEIN ARTP"/>
    <property type="match status" value="1"/>
</dbReference>
<reference evidence="3 4" key="1">
    <citation type="journal article" date="2020" name="Carbohydr. Polym.">
        <title>Characterization and optimization of production of bacterial cellulose from strain CGMCC 17276 based on whole-genome analysis.</title>
        <authorList>
            <person name="Lu T."/>
            <person name="Gao H."/>
            <person name="Liao B."/>
            <person name="Wu J."/>
            <person name="Zhang W."/>
            <person name="Huang J."/>
            <person name="Liu M."/>
            <person name="Huang J."/>
            <person name="Chang Z."/>
            <person name="Jin M."/>
            <person name="Yi Z."/>
            <person name="Jiang D."/>
        </authorList>
    </citation>
    <scope>NUCLEOTIDE SEQUENCE [LARGE SCALE GENOMIC DNA]</scope>
    <source>
        <strain evidence="3 4">CGMCC 17276</strain>
    </source>
</reference>
<dbReference type="SMART" id="SM00062">
    <property type="entry name" value="PBPb"/>
    <property type="match status" value="1"/>
</dbReference>
<dbReference type="AlphaFoldDB" id="A0A857FMS0"/>
<dbReference type="Pfam" id="PF00497">
    <property type="entry name" value="SBP_bac_3"/>
    <property type="match status" value="1"/>
</dbReference>
<dbReference type="EMBL" id="CP041348">
    <property type="protein sequence ID" value="QHC35593.1"/>
    <property type="molecule type" value="Genomic_DNA"/>
</dbReference>
<evidence type="ECO:0000313" key="4">
    <source>
        <dbReference type="Proteomes" id="UP000464674"/>
    </source>
</evidence>
<protein>
    <submittedName>
        <fullName evidence="3">Amino acid ABC transporter substrate-binding protein</fullName>
    </submittedName>
</protein>
<dbReference type="Gene3D" id="3.40.190.10">
    <property type="entry name" value="Periplasmic binding protein-like II"/>
    <property type="match status" value="2"/>
</dbReference>
<dbReference type="PANTHER" id="PTHR35936">
    <property type="entry name" value="MEMBRANE-BOUND LYTIC MUREIN TRANSGLYCOSYLASE F"/>
    <property type="match status" value="1"/>
</dbReference>
<accession>A0A857FMS0</accession>
<sequence>MMLMSQHGSSCIFFVRMGRYRAARTSRLHGALRLVRQKATWLRGSSGFLLALVFSCGLLVSTFSTARAAPEKGMTGIDLLLPHPWPMHNLVRSGTLTVATTAKDPPRTFVRPDGELDGTRVTLFRQIAHDLGLHVEFVRIDWAAILPGLLANRFDMACEGVQWSPDRLGAGGFLLTRPVTVSHVVVLVPRAGPVKAWSDLNGRRVGGIRGETEFMVGIAALKQATPIALIGQQEGVLAVMNKQVEGLIIDETSATALLKQNDPDHTLQIIRADLPTAPESLCVNAREPELLEAVDILLTKYRVEGLLARINTDYGAADDIDALGAIGY</sequence>
<keyword evidence="1" id="KW-0732">Signal</keyword>
<evidence type="ECO:0000259" key="2">
    <source>
        <dbReference type="SMART" id="SM00062"/>
    </source>
</evidence>
<dbReference type="Proteomes" id="UP000464674">
    <property type="component" value="Chromosome"/>
</dbReference>
<evidence type="ECO:0000256" key="1">
    <source>
        <dbReference type="ARBA" id="ARBA00022729"/>
    </source>
</evidence>
<name>A0A857FMS0_KOMXY</name>
<evidence type="ECO:0000313" key="3">
    <source>
        <dbReference type="EMBL" id="QHC35593.1"/>
    </source>
</evidence>
<proteinExistence type="predicted"/>
<organism evidence="3 4">
    <name type="scientific">Komagataeibacter xylinus</name>
    <name type="common">Gluconacetobacter xylinus</name>
    <dbReference type="NCBI Taxonomy" id="28448"/>
    <lineage>
        <taxon>Bacteria</taxon>
        <taxon>Pseudomonadati</taxon>
        <taxon>Pseudomonadota</taxon>
        <taxon>Alphaproteobacteria</taxon>
        <taxon>Acetobacterales</taxon>
        <taxon>Acetobacteraceae</taxon>
        <taxon>Komagataeibacter</taxon>
    </lineage>
</organism>
<dbReference type="InterPro" id="IPR001638">
    <property type="entry name" value="Solute-binding_3/MltF_N"/>
</dbReference>
<feature type="domain" description="Solute-binding protein family 3/N-terminal" evidence="2">
    <location>
        <begin position="95"/>
        <end position="318"/>
    </location>
</feature>